<feature type="transmembrane region" description="Helical" evidence="10">
    <location>
        <begin position="272"/>
        <end position="292"/>
    </location>
</feature>
<proteinExistence type="inferred from homology"/>
<comment type="caution">
    <text evidence="12">The sequence shown here is derived from an EMBL/GenBank/DDBJ whole genome shotgun (WGS) entry which is preliminary data.</text>
</comment>
<dbReference type="SUPFAM" id="SSF103473">
    <property type="entry name" value="MFS general substrate transporter"/>
    <property type="match status" value="1"/>
</dbReference>
<feature type="transmembrane region" description="Helical" evidence="10">
    <location>
        <begin position="119"/>
        <end position="137"/>
    </location>
</feature>
<evidence type="ECO:0000256" key="7">
    <source>
        <dbReference type="ARBA" id="ARBA00069956"/>
    </source>
</evidence>
<sequence length="642" mass="68580">MSSTVEEPSQAERLEDVAVAGVGADDKESVGDPLSETAPNGSVERPSNGSDEVMEAKEDAAVEEKPPIPPQAPERSKGKVALIMGSLMIAVFLAALDTTIITTAVPTITAHFHSSEADYTWIGSSYLLAAAAATPTWGKISDIWGRKPIILVANAVFFVGSLISALSINVQMLLAGRVIQGTGGGGLIILANICISDLFSMRDRGKYFGMIGAVWGIASAVGPILGGIFTEKVSWRWCFYINLPFDGIAFAIIVIFLDIETPKTPILDGLKAIDWLGVILVTGGTVMFLLGLEYGGVSFPWSSATVVCLLVFGVVTIVLFFINEWKVAKYPMMPLRLFSKLSNLAALGVCFVHGMVFISGAYFFPLYFQAVLGANPILSGVYLFPFVISLSFTSAFVGIFIKKTGHYLPPIWLGLFFMTVGFGLYIDLPVGRTWGRIFPFQIIAGIGVGPNFQAPLIALQTLVPPRDIATATATFGFIRNLSTSISVVIGGVIFQNAMKKRESTLIAATNQQIGSALGGGGAGAATSVVKSLPEPGRHTVRATYVASLREMWIFYVCVAVVGLALSLFIKKKTLSRTHEVTKTGLAAEEHNRMERKQEAESKRASKRASGMNGRKSGDFTGATGTATTQITDAEKTNGDNNV</sequence>
<feature type="compositionally biased region" description="Basic and acidic residues" evidence="9">
    <location>
        <begin position="585"/>
        <end position="603"/>
    </location>
</feature>
<feature type="transmembrane region" description="Helical" evidence="10">
    <location>
        <begin position="552"/>
        <end position="569"/>
    </location>
</feature>
<feature type="transmembrane region" description="Helical" evidence="10">
    <location>
        <begin position="471"/>
        <end position="494"/>
    </location>
</feature>
<feature type="transmembrane region" description="Helical" evidence="10">
    <location>
        <begin position="380"/>
        <end position="400"/>
    </location>
</feature>
<gene>
    <name evidence="12" type="ORF">HO133_004329</name>
</gene>
<dbReference type="PANTHER" id="PTHR23501">
    <property type="entry name" value="MAJOR FACILITATOR SUPERFAMILY"/>
    <property type="match status" value="1"/>
</dbReference>
<dbReference type="FunFam" id="1.20.1720.10:FF:000014">
    <property type="entry name" value="MFS drug transporter, putative"/>
    <property type="match status" value="1"/>
</dbReference>
<dbReference type="PRINTS" id="PR01036">
    <property type="entry name" value="TCRTETB"/>
</dbReference>
<dbReference type="PROSITE" id="PS50850">
    <property type="entry name" value="MFS"/>
    <property type="match status" value="1"/>
</dbReference>
<feature type="transmembrane region" description="Helical" evidence="10">
    <location>
        <begin position="407"/>
        <end position="426"/>
    </location>
</feature>
<reference evidence="12 13" key="1">
    <citation type="journal article" date="2020" name="Genomics">
        <title>Complete, high-quality genomes from long-read metagenomic sequencing of two wolf lichen thalli reveals enigmatic genome architecture.</title>
        <authorList>
            <person name="McKenzie S.K."/>
            <person name="Walston R.F."/>
            <person name="Allen J.L."/>
        </authorList>
    </citation>
    <scope>NUCLEOTIDE SEQUENCE [LARGE SCALE GENOMIC DNA]</scope>
    <source>
        <strain evidence="12">WasteWater1</strain>
    </source>
</reference>
<dbReference type="InterPro" id="IPR036259">
    <property type="entry name" value="MFS_trans_sf"/>
</dbReference>
<feature type="compositionally biased region" description="Polar residues" evidence="9">
    <location>
        <begin position="37"/>
        <end position="50"/>
    </location>
</feature>
<keyword evidence="5 10" id="KW-0472">Membrane</keyword>
<evidence type="ECO:0000256" key="10">
    <source>
        <dbReference type="SAM" id="Phobius"/>
    </source>
</evidence>
<dbReference type="Gene3D" id="1.20.1720.10">
    <property type="entry name" value="Multidrug resistance protein D"/>
    <property type="match status" value="1"/>
</dbReference>
<dbReference type="Proteomes" id="UP000593566">
    <property type="component" value="Unassembled WGS sequence"/>
</dbReference>
<dbReference type="GO" id="GO:0005886">
    <property type="term" value="C:plasma membrane"/>
    <property type="evidence" value="ECO:0007669"/>
    <property type="project" value="TreeGrafter"/>
</dbReference>
<evidence type="ECO:0000259" key="11">
    <source>
        <dbReference type="PROSITE" id="PS50850"/>
    </source>
</evidence>
<evidence type="ECO:0000256" key="1">
    <source>
        <dbReference type="ARBA" id="ARBA00004128"/>
    </source>
</evidence>
<dbReference type="InterPro" id="IPR020846">
    <property type="entry name" value="MFS_dom"/>
</dbReference>
<keyword evidence="3 10" id="KW-0812">Transmembrane</keyword>
<evidence type="ECO:0000256" key="2">
    <source>
        <dbReference type="ARBA" id="ARBA00007520"/>
    </source>
</evidence>
<comment type="similarity">
    <text evidence="2">Belongs to the major facilitator superfamily. TCR/Tet family.</text>
</comment>
<name>A0A8H6FK10_9LECA</name>
<organism evidence="12 13">
    <name type="scientific">Letharia lupina</name>
    <dbReference type="NCBI Taxonomy" id="560253"/>
    <lineage>
        <taxon>Eukaryota</taxon>
        <taxon>Fungi</taxon>
        <taxon>Dikarya</taxon>
        <taxon>Ascomycota</taxon>
        <taxon>Pezizomycotina</taxon>
        <taxon>Lecanoromycetes</taxon>
        <taxon>OSLEUM clade</taxon>
        <taxon>Lecanoromycetidae</taxon>
        <taxon>Lecanorales</taxon>
        <taxon>Lecanorineae</taxon>
        <taxon>Parmeliaceae</taxon>
        <taxon>Letharia</taxon>
    </lineage>
</organism>
<dbReference type="FunFam" id="1.20.1250.20:FF:000196">
    <property type="entry name" value="MFS toxin efflux pump (AflT)"/>
    <property type="match status" value="1"/>
</dbReference>
<dbReference type="GO" id="GO:0005774">
    <property type="term" value="C:vacuolar membrane"/>
    <property type="evidence" value="ECO:0007669"/>
    <property type="project" value="UniProtKB-SubCell"/>
</dbReference>
<protein>
    <recommendedName>
        <fullName evidence="7">Efflux pump dotC</fullName>
    </recommendedName>
    <alternativeName>
        <fullName evidence="8">Dothistromin biosynthesis protein C</fullName>
    </alternativeName>
</protein>
<dbReference type="InterPro" id="IPR011701">
    <property type="entry name" value="MFS"/>
</dbReference>
<keyword evidence="4 10" id="KW-1133">Transmembrane helix</keyword>
<evidence type="ECO:0000256" key="3">
    <source>
        <dbReference type="ARBA" id="ARBA00022692"/>
    </source>
</evidence>
<feature type="transmembrane region" description="Helical" evidence="10">
    <location>
        <begin position="174"/>
        <end position="195"/>
    </location>
</feature>
<feature type="transmembrane region" description="Helical" evidence="10">
    <location>
        <begin position="80"/>
        <end position="107"/>
    </location>
</feature>
<feature type="transmembrane region" description="Helical" evidence="10">
    <location>
        <begin position="344"/>
        <end position="368"/>
    </location>
</feature>
<dbReference type="PANTHER" id="PTHR23501:SF102">
    <property type="entry name" value="DRUG TRANSPORTER, PUTATIVE (AFU_ORTHOLOGUE AFUA_3G08530)-RELATED"/>
    <property type="match status" value="1"/>
</dbReference>
<feature type="domain" description="Major facilitator superfamily (MFS) profile" evidence="11">
    <location>
        <begin position="83"/>
        <end position="574"/>
    </location>
</feature>
<evidence type="ECO:0000256" key="6">
    <source>
        <dbReference type="ARBA" id="ARBA00057269"/>
    </source>
</evidence>
<dbReference type="RefSeq" id="XP_037157248.1">
    <property type="nucleotide sequence ID" value="XM_037295247.1"/>
</dbReference>
<dbReference type="Pfam" id="PF07690">
    <property type="entry name" value="MFS_1"/>
    <property type="match status" value="1"/>
</dbReference>
<dbReference type="AlphaFoldDB" id="A0A8H6FK10"/>
<feature type="region of interest" description="Disordered" evidence="9">
    <location>
        <begin position="585"/>
        <end position="642"/>
    </location>
</feature>
<evidence type="ECO:0000256" key="5">
    <source>
        <dbReference type="ARBA" id="ARBA00023136"/>
    </source>
</evidence>
<feature type="transmembrane region" description="Helical" evidence="10">
    <location>
        <begin position="207"/>
        <end position="229"/>
    </location>
</feature>
<feature type="region of interest" description="Disordered" evidence="9">
    <location>
        <begin position="1"/>
        <end position="75"/>
    </location>
</feature>
<comment type="subcellular location">
    <subcellularLocation>
        <location evidence="1">Vacuole membrane</location>
        <topology evidence="1">Multi-pass membrane protein</topology>
    </subcellularLocation>
</comment>
<dbReference type="Gene3D" id="1.20.1250.20">
    <property type="entry name" value="MFS general substrate transporter like domains"/>
    <property type="match status" value="1"/>
</dbReference>
<evidence type="ECO:0000256" key="9">
    <source>
        <dbReference type="SAM" id="MobiDB-lite"/>
    </source>
</evidence>
<feature type="transmembrane region" description="Helical" evidence="10">
    <location>
        <begin position="304"/>
        <end position="323"/>
    </location>
</feature>
<accession>A0A8H6FK10</accession>
<feature type="transmembrane region" description="Helical" evidence="10">
    <location>
        <begin position="438"/>
        <end position="459"/>
    </location>
</feature>
<evidence type="ECO:0000313" key="13">
    <source>
        <dbReference type="Proteomes" id="UP000593566"/>
    </source>
</evidence>
<dbReference type="GeneID" id="59332737"/>
<keyword evidence="13" id="KW-1185">Reference proteome</keyword>
<dbReference type="GO" id="GO:0022857">
    <property type="term" value="F:transmembrane transporter activity"/>
    <property type="evidence" value="ECO:0007669"/>
    <property type="project" value="InterPro"/>
</dbReference>
<feature type="compositionally biased region" description="Basic and acidic residues" evidence="9">
    <location>
        <begin position="632"/>
        <end position="642"/>
    </location>
</feature>
<feature type="compositionally biased region" description="Basic and acidic residues" evidence="9">
    <location>
        <begin position="54"/>
        <end position="66"/>
    </location>
</feature>
<feature type="transmembrane region" description="Helical" evidence="10">
    <location>
        <begin position="149"/>
        <end position="168"/>
    </location>
</feature>
<evidence type="ECO:0000256" key="8">
    <source>
        <dbReference type="ARBA" id="ARBA00083178"/>
    </source>
</evidence>
<feature type="transmembrane region" description="Helical" evidence="10">
    <location>
        <begin position="241"/>
        <end position="260"/>
    </location>
</feature>
<evidence type="ECO:0000256" key="4">
    <source>
        <dbReference type="ARBA" id="ARBA00022989"/>
    </source>
</evidence>
<evidence type="ECO:0000313" key="12">
    <source>
        <dbReference type="EMBL" id="KAF6229991.1"/>
    </source>
</evidence>
<comment type="function">
    <text evidence="6">Efflux pump; part of the gene cluster that mediates the biosynthesis of dothistromin (DOTH), a polyketide toxin very similar in structure to the aflatoxin precursor, versicolorin B. One function of dotC may be to transport early-stage dothistromin biosynthetic intermediates from the cytoplasm into vacuoles, thereby affecting the rate of dothistromin production.</text>
</comment>
<dbReference type="CDD" id="cd17502">
    <property type="entry name" value="MFS_Azr1_MDR_like"/>
    <property type="match status" value="1"/>
</dbReference>
<dbReference type="EMBL" id="JACCJB010000002">
    <property type="protein sequence ID" value="KAF6229991.1"/>
    <property type="molecule type" value="Genomic_DNA"/>
</dbReference>